<dbReference type="NCBIfam" id="NF007756">
    <property type="entry name" value="PRK10437.1"/>
    <property type="match status" value="1"/>
</dbReference>
<gene>
    <name evidence="8" type="primary">can1</name>
    <name evidence="8" type="ORF">NSCAC_0743</name>
</gene>
<reference evidence="8 9" key="1">
    <citation type="submission" date="2020-03" db="EMBL/GenBank/DDBJ databases">
        <authorList>
            <person name="Picone N."/>
        </authorList>
    </citation>
    <scope>NUCLEOTIDE SEQUENCE [LARGE SCALE GENOMIC DNA]</scope>
    <source>
        <strain evidence="8">NSCAC1</strain>
    </source>
</reference>
<comment type="cofactor">
    <cofactor evidence="6">
        <name>Zn(2+)</name>
        <dbReference type="ChEBI" id="CHEBI:29105"/>
    </cofactor>
    <text evidence="6">Binds 1 zinc ion per subunit.</text>
</comment>
<keyword evidence="9" id="KW-1185">Reference proteome</keyword>
<evidence type="ECO:0000256" key="5">
    <source>
        <dbReference type="ARBA" id="ARBA00048348"/>
    </source>
</evidence>
<dbReference type="InterPro" id="IPR036874">
    <property type="entry name" value="Carbonic_anhydrase_sf"/>
</dbReference>
<keyword evidence="2 6" id="KW-0479">Metal-binding</keyword>
<dbReference type="KEGG" id="ntg:NSCAC_0743"/>
<dbReference type="GO" id="GO:0015976">
    <property type="term" value="P:carbon utilization"/>
    <property type="evidence" value="ECO:0007669"/>
    <property type="project" value="InterPro"/>
</dbReference>
<name>A0A7G1Q8Y6_9GAMM</name>
<evidence type="ECO:0000256" key="2">
    <source>
        <dbReference type="ARBA" id="ARBA00022723"/>
    </source>
</evidence>
<accession>A0A7G1Q8Y6</accession>
<proteinExistence type="inferred from homology"/>
<dbReference type="PROSITE" id="PS00705">
    <property type="entry name" value="PROK_CO2_ANHYDRASE_2"/>
    <property type="match status" value="1"/>
</dbReference>
<evidence type="ECO:0000256" key="4">
    <source>
        <dbReference type="ARBA" id="ARBA00023239"/>
    </source>
</evidence>
<dbReference type="GO" id="GO:0004089">
    <property type="term" value="F:carbonate dehydratase activity"/>
    <property type="evidence" value="ECO:0007669"/>
    <property type="project" value="UniProtKB-UniRule"/>
</dbReference>
<sequence length="222" mass="25494">MNSEKEVNIDLANELIEKNRLWSQRIQAQDPQFFTRLSHQQTPKYLWIGCSDSRVPANQIVDLDPGEVFVHRNVSNLVLHSDMNCLSTIQFAIDILKVEHIMIVGHYGCGGVLAALKDNRMGLIDNWLRYIGDTMKRHRILIAQTPQEMHHDLLCELNVIEQVINACRTTIVRDAWERGQQLTIHGWCYGLKDGLIYDLGIDVASFNQLEQSYERALANLVK</sequence>
<evidence type="ECO:0000313" key="9">
    <source>
        <dbReference type="Proteomes" id="UP000516072"/>
    </source>
</evidence>
<evidence type="ECO:0000256" key="7">
    <source>
        <dbReference type="RuleBase" id="RU003956"/>
    </source>
</evidence>
<dbReference type="RefSeq" id="WP_408609564.1">
    <property type="nucleotide sequence ID" value="NZ_LR778175.1"/>
</dbReference>
<dbReference type="InterPro" id="IPR001765">
    <property type="entry name" value="Carbonic_anhydrase"/>
</dbReference>
<dbReference type="GO" id="GO:0008270">
    <property type="term" value="F:zinc ion binding"/>
    <property type="evidence" value="ECO:0007669"/>
    <property type="project" value="UniProtKB-UniRule"/>
</dbReference>
<dbReference type="FunFam" id="3.40.1050.10:FF:000001">
    <property type="entry name" value="Carbonic anhydrase"/>
    <property type="match status" value="1"/>
</dbReference>
<dbReference type="PROSITE" id="PS00704">
    <property type="entry name" value="PROK_CO2_ANHYDRASE_1"/>
    <property type="match status" value="1"/>
</dbReference>
<evidence type="ECO:0000256" key="6">
    <source>
        <dbReference type="PIRSR" id="PIRSR601765-1"/>
    </source>
</evidence>
<comment type="catalytic activity">
    <reaction evidence="5 7">
        <text>hydrogencarbonate + H(+) = CO2 + H2O</text>
        <dbReference type="Rhea" id="RHEA:10748"/>
        <dbReference type="ChEBI" id="CHEBI:15377"/>
        <dbReference type="ChEBI" id="CHEBI:15378"/>
        <dbReference type="ChEBI" id="CHEBI:16526"/>
        <dbReference type="ChEBI" id="CHEBI:17544"/>
        <dbReference type="EC" id="4.2.1.1"/>
    </reaction>
</comment>
<keyword evidence="3 6" id="KW-0862">Zinc</keyword>
<dbReference type="AlphaFoldDB" id="A0A7G1Q8Y6"/>
<dbReference type="InterPro" id="IPR015892">
    <property type="entry name" value="Carbonic_anhydrase_CS"/>
</dbReference>
<dbReference type="SUPFAM" id="SSF53056">
    <property type="entry name" value="beta-carbonic anhydrase, cab"/>
    <property type="match status" value="1"/>
</dbReference>
<dbReference type="SMART" id="SM00947">
    <property type="entry name" value="Pro_CA"/>
    <property type="match status" value="1"/>
</dbReference>
<evidence type="ECO:0000313" key="8">
    <source>
        <dbReference type="EMBL" id="CAB1275595.1"/>
    </source>
</evidence>
<dbReference type="EC" id="4.2.1.1" evidence="7"/>
<comment type="similarity">
    <text evidence="1 7">Belongs to the beta-class carbonic anhydrase family.</text>
</comment>
<dbReference type="Gene3D" id="3.40.1050.10">
    <property type="entry name" value="Carbonic anhydrase"/>
    <property type="match status" value="1"/>
</dbReference>
<organism evidence="8 9">
    <name type="scientific">Candidatus Nitrosacidococcus tergens</name>
    <dbReference type="NCBI Taxonomy" id="553981"/>
    <lineage>
        <taxon>Bacteria</taxon>
        <taxon>Pseudomonadati</taxon>
        <taxon>Pseudomonadota</taxon>
        <taxon>Gammaproteobacteria</taxon>
        <taxon>Chromatiales</taxon>
        <taxon>Chromatiaceae</taxon>
        <taxon>Candidatus Nitrosacidococcus</taxon>
    </lineage>
</organism>
<dbReference type="CDD" id="cd00883">
    <property type="entry name" value="beta_CA_cladeA"/>
    <property type="match status" value="1"/>
</dbReference>
<dbReference type="PANTHER" id="PTHR11002">
    <property type="entry name" value="CARBONIC ANHYDRASE"/>
    <property type="match status" value="1"/>
</dbReference>
<keyword evidence="4 7" id="KW-0456">Lyase</keyword>
<feature type="binding site" evidence="6">
    <location>
        <position position="106"/>
    </location>
    <ligand>
        <name>Zn(2+)</name>
        <dbReference type="ChEBI" id="CHEBI:29105"/>
    </ligand>
</feature>
<dbReference type="EMBL" id="LR778175">
    <property type="protein sequence ID" value="CAB1275595.1"/>
    <property type="molecule type" value="Genomic_DNA"/>
</dbReference>
<comment type="function">
    <text evidence="7">Reversible hydration of carbon dioxide.</text>
</comment>
<dbReference type="Pfam" id="PF00484">
    <property type="entry name" value="Pro_CA"/>
    <property type="match status" value="1"/>
</dbReference>
<feature type="binding site" evidence="6">
    <location>
        <position position="52"/>
    </location>
    <ligand>
        <name>Zn(2+)</name>
        <dbReference type="ChEBI" id="CHEBI:29105"/>
    </ligand>
</feature>
<protein>
    <recommendedName>
        <fullName evidence="7">Carbonic anhydrase</fullName>
        <ecNumber evidence="7">4.2.1.1</ecNumber>
    </recommendedName>
    <alternativeName>
        <fullName evidence="7">Carbonate dehydratase</fullName>
    </alternativeName>
</protein>
<evidence type="ECO:0000256" key="3">
    <source>
        <dbReference type="ARBA" id="ARBA00022833"/>
    </source>
</evidence>
<evidence type="ECO:0000256" key="1">
    <source>
        <dbReference type="ARBA" id="ARBA00006217"/>
    </source>
</evidence>
<feature type="binding site" evidence="6">
    <location>
        <position position="50"/>
    </location>
    <ligand>
        <name>Zn(2+)</name>
        <dbReference type="ChEBI" id="CHEBI:29105"/>
    </ligand>
</feature>
<dbReference type="Proteomes" id="UP000516072">
    <property type="component" value="Chromosome"/>
</dbReference>
<feature type="binding site" evidence="6">
    <location>
        <position position="109"/>
    </location>
    <ligand>
        <name>Zn(2+)</name>
        <dbReference type="ChEBI" id="CHEBI:29105"/>
    </ligand>
</feature>
<dbReference type="PANTHER" id="PTHR11002:SF76">
    <property type="entry name" value="CARBONIC ANHYDRASE"/>
    <property type="match status" value="1"/>
</dbReference>